<dbReference type="InterPro" id="IPR036390">
    <property type="entry name" value="WH_DNA-bd_sf"/>
</dbReference>
<keyword evidence="5" id="KW-0238">DNA-binding</keyword>
<evidence type="ECO:0000256" key="7">
    <source>
        <dbReference type="PIRSR" id="PIRSR602481-1"/>
    </source>
</evidence>
<keyword evidence="2" id="KW-0678">Repressor</keyword>
<evidence type="ECO:0000313" key="9">
    <source>
        <dbReference type="Proteomes" id="UP000323164"/>
    </source>
</evidence>
<dbReference type="FunFam" id="3.30.1490.190:FF:000007">
    <property type="entry name" value="Fur family transcriptional regulator"/>
    <property type="match status" value="1"/>
</dbReference>
<sequence length="167" mass="17952">MPNACTHPEHHVHGSRAFVAEVERQCELRGLRLTAIRANALQLLADAGRPIKAYDLLDLMKQTHGAAAPPTVYRALDFLLEHGFIHKLSSINAFVACHHPGSASHAVPFLICDRCHSAAELEDEQVAGLLDARARALGFMPRAQTVEVHGLCANCAAAGPESAVNHS</sequence>
<dbReference type="Proteomes" id="UP000323164">
    <property type="component" value="Unassembled WGS sequence"/>
</dbReference>
<dbReference type="GO" id="GO:0000976">
    <property type="term" value="F:transcription cis-regulatory region binding"/>
    <property type="evidence" value="ECO:0007669"/>
    <property type="project" value="TreeGrafter"/>
</dbReference>
<keyword evidence="7" id="KW-0479">Metal-binding</keyword>
<comment type="caution">
    <text evidence="8">The sequence shown here is derived from an EMBL/GenBank/DDBJ whole genome shotgun (WGS) entry which is preliminary data.</text>
</comment>
<dbReference type="Gene3D" id="3.30.1490.190">
    <property type="match status" value="1"/>
</dbReference>
<evidence type="ECO:0000256" key="6">
    <source>
        <dbReference type="ARBA" id="ARBA00023163"/>
    </source>
</evidence>
<evidence type="ECO:0000256" key="4">
    <source>
        <dbReference type="ARBA" id="ARBA00023015"/>
    </source>
</evidence>
<dbReference type="Pfam" id="PF01475">
    <property type="entry name" value="FUR"/>
    <property type="match status" value="1"/>
</dbReference>
<dbReference type="GO" id="GO:0008270">
    <property type="term" value="F:zinc ion binding"/>
    <property type="evidence" value="ECO:0007669"/>
    <property type="project" value="TreeGrafter"/>
</dbReference>
<dbReference type="AlphaFoldDB" id="A0A5D8Z8C5"/>
<dbReference type="GO" id="GO:0045892">
    <property type="term" value="P:negative regulation of DNA-templated transcription"/>
    <property type="evidence" value="ECO:0007669"/>
    <property type="project" value="TreeGrafter"/>
</dbReference>
<keyword evidence="4" id="KW-0805">Transcription regulation</keyword>
<dbReference type="InterPro" id="IPR002481">
    <property type="entry name" value="FUR"/>
</dbReference>
<gene>
    <name evidence="8" type="ORF">FW784_05560</name>
</gene>
<feature type="binding site" evidence="7">
    <location>
        <position position="152"/>
    </location>
    <ligand>
        <name>Zn(2+)</name>
        <dbReference type="ChEBI" id="CHEBI:29105"/>
    </ligand>
</feature>
<dbReference type="InterPro" id="IPR043135">
    <property type="entry name" value="Fur_C"/>
</dbReference>
<dbReference type="SUPFAM" id="SSF46785">
    <property type="entry name" value="Winged helix' DNA-binding domain"/>
    <property type="match status" value="1"/>
</dbReference>
<evidence type="ECO:0000313" key="8">
    <source>
        <dbReference type="EMBL" id="TZF90372.1"/>
    </source>
</evidence>
<feature type="binding site" evidence="7">
    <location>
        <position position="115"/>
    </location>
    <ligand>
        <name>Zn(2+)</name>
        <dbReference type="ChEBI" id="CHEBI:29105"/>
    </ligand>
</feature>
<evidence type="ECO:0000256" key="5">
    <source>
        <dbReference type="ARBA" id="ARBA00023125"/>
    </source>
</evidence>
<comment type="cofactor">
    <cofactor evidence="7">
        <name>Zn(2+)</name>
        <dbReference type="ChEBI" id="CHEBI:29105"/>
    </cofactor>
    <text evidence="7">Binds 1 zinc ion per subunit.</text>
</comment>
<dbReference type="PANTHER" id="PTHR33202">
    <property type="entry name" value="ZINC UPTAKE REGULATION PROTEIN"/>
    <property type="match status" value="1"/>
</dbReference>
<dbReference type="PANTHER" id="PTHR33202:SF6">
    <property type="entry name" value="ZINC UPTAKE REGULATION PROTEIN"/>
    <property type="match status" value="1"/>
</dbReference>
<keyword evidence="9" id="KW-1185">Reference proteome</keyword>
<reference evidence="8 9" key="1">
    <citation type="submission" date="2019-08" db="EMBL/GenBank/DDBJ databases">
        <title>Draft genome sequence of Lysobacter sp. UKS-15.</title>
        <authorList>
            <person name="Im W.-T."/>
        </authorList>
    </citation>
    <scope>NUCLEOTIDE SEQUENCE [LARGE SCALE GENOMIC DNA]</scope>
    <source>
        <strain evidence="8 9">UKS-15</strain>
    </source>
</reference>
<evidence type="ECO:0000256" key="2">
    <source>
        <dbReference type="ARBA" id="ARBA00022491"/>
    </source>
</evidence>
<comment type="similarity">
    <text evidence="1">Belongs to the Fur family.</text>
</comment>
<evidence type="ECO:0000256" key="1">
    <source>
        <dbReference type="ARBA" id="ARBA00007957"/>
    </source>
</evidence>
<dbReference type="Gene3D" id="1.10.10.10">
    <property type="entry name" value="Winged helix-like DNA-binding domain superfamily/Winged helix DNA-binding domain"/>
    <property type="match status" value="1"/>
</dbReference>
<name>A0A5D8Z8C5_9GAMM</name>
<feature type="binding site" evidence="7">
    <location>
        <position position="112"/>
    </location>
    <ligand>
        <name>Zn(2+)</name>
        <dbReference type="ChEBI" id="CHEBI:29105"/>
    </ligand>
</feature>
<feature type="binding site" evidence="7">
    <location>
        <position position="155"/>
    </location>
    <ligand>
        <name>Zn(2+)</name>
        <dbReference type="ChEBI" id="CHEBI:29105"/>
    </ligand>
</feature>
<keyword evidence="3 7" id="KW-0862">Zinc</keyword>
<organism evidence="8 9">
    <name type="scientific">Cognatilysobacter lacus</name>
    <dbReference type="NCBI Taxonomy" id="1643323"/>
    <lineage>
        <taxon>Bacteria</taxon>
        <taxon>Pseudomonadati</taxon>
        <taxon>Pseudomonadota</taxon>
        <taxon>Gammaproteobacteria</taxon>
        <taxon>Lysobacterales</taxon>
        <taxon>Lysobacteraceae</taxon>
        <taxon>Cognatilysobacter</taxon>
    </lineage>
</organism>
<proteinExistence type="inferred from homology"/>
<dbReference type="GO" id="GO:1900376">
    <property type="term" value="P:regulation of secondary metabolite biosynthetic process"/>
    <property type="evidence" value="ECO:0007669"/>
    <property type="project" value="TreeGrafter"/>
</dbReference>
<protein>
    <submittedName>
        <fullName evidence="8">Transcriptional repressor</fullName>
    </submittedName>
</protein>
<dbReference type="InterPro" id="IPR036388">
    <property type="entry name" value="WH-like_DNA-bd_sf"/>
</dbReference>
<accession>A0A5D8Z8C5</accession>
<dbReference type="GO" id="GO:0003700">
    <property type="term" value="F:DNA-binding transcription factor activity"/>
    <property type="evidence" value="ECO:0007669"/>
    <property type="project" value="InterPro"/>
</dbReference>
<evidence type="ECO:0000256" key="3">
    <source>
        <dbReference type="ARBA" id="ARBA00022833"/>
    </source>
</evidence>
<dbReference type="OrthoDB" id="9801127at2"/>
<dbReference type="RefSeq" id="WP_149352362.1">
    <property type="nucleotide sequence ID" value="NZ_VTRV01000041.1"/>
</dbReference>
<dbReference type="EMBL" id="VTRV01000041">
    <property type="protein sequence ID" value="TZF90372.1"/>
    <property type="molecule type" value="Genomic_DNA"/>
</dbReference>
<keyword evidence="6" id="KW-0804">Transcription</keyword>
<dbReference type="GO" id="GO:0005829">
    <property type="term" value="C:cytosol"/>
    <property type="evidence" value="ECO:0007669"/>
    <property type="project" value="TreeGrafter"/>
</dbReference>